<evidence type="ECO:0000259" key="14">
    <source>
        <dbReference type="Pfam" id="PF00326"/>
    </source>
</evidence>
<evidence type="ECO:0000256" key="1">
    <source>
        <dbReference type="ARBA" id="ARBA00004613"/>
    </source>
</evidence>
<accession>A0AAD4EV70</accession>
<feature type="domain" description="Peptidase S9 prolyl oligopeptidase catalytic" evidence="14">
    <location>
        <begin position="340"/>
        <end position="399"/>
    </location>
</feature>
<dbReference type="Pfam" id="PF00326">
    <property type="entry name" value="Peptidase_S9"/>
    <property type="match status" value="1"/>
</dbReference>
<comment type="function">
    <text evidence="11">Involved in degradation of plant cell walls. Hydrolyzes the feruloyl-arabinose ester bond in arabinoxylans, and the feruloyl-galactose ester bond in pectin. Active against paranitrophenyl-acetate, methyl ferulate and wheat arabinoxylan.</text>
</comment>
<comment type="similarity">
    <text evidence="3">Belongs to the faeC family.</text>
</comment>
<dbReference type="GO" id="GO:0030600">
    <property type="term" value="F:feruloyl esterase activity"/>
    <property type="evidence" value="ECO:0007669"/>
    <property type="project" value="UniProtKB-EC"/>
</dbReference>
<dbReference type="GO" id="GO:0008810">
    <property type="term" value="F:cellulase activity"/>
    <property type="evidence" value="ECO:0007669"/>
    <property type="project" value="InterPro"/>
</dbReference>
<protein>
    <recommendedName>
        <fullName evidence="4">feruloyl esterase</fullName>
        <ecNumber evidence="4">3.1.1.73</ecNumber>
    </recommendedName>
</protein>
<comment type="caution">
    <text evidence="15">The sequence shown here is derived from an EMBL/GenBank/DDBJ whole genome shotgun (WGS) entry which is preliminary data.</text>
</comment>
<dbReference type="SUPFAM" id="SSF53474">
    <property type="entry name" value="alpha/beta-Hydrolases"/>
    <property type="match status" value="1"/>
</dbReference>
<dbReference type="AlphaFoldDB" id="A0AAD4EV70"/>
<dbReference type="InterPro" id="IPR013320">
    <property type="entry name" value="ConA-like_dom_sf"/>
</dbReference>
<keyword evidence="8 13" id="KW-0378">Hydrolase</keyword>
<comment type="catalytic activity">
    <reaction evidence="12">
        <text>feruloyl-polysaccharide + H2O = ferulate + polysaccharide.</text>
        <dbReference type="EC" id="3.1.1.73"/>
    </reaction>
</comment>
<evidence type="ECO:0000256" key="11">
    <source>
        <dbReference type="ARBA" id="ARBA00025250"/>
    </source>
</evidence>
<evidence type="ECO:0000313" key="15">
    <source>
        <dbReference type="EMBL" id="KAG7288149.1"/>
    </source>
</evidence>
<dbReference type="GO" id="GO:0008236">
    <property type="term" value="F:serine-type peptidase activity"/>
    <property type="evidence" value="ECO:0007669"/>
    <property type="project" value="InterPro"/>
</dbReference>
<evidence type="ECO:0000256" key="2">
    <source>
        <dbReference type="ARBA" id="ARBA00005519"/>
    </source>
</evidence>
<evidence type="ECO:0000256" key="6">
    <source>
        <dbReference type="ARBA" id="ARBA00022651"/>
    </source>
</evidence>
<dbReference type="SUPFAM" id="SSF49899">
    <property type="entry name" value="Concanavalin A-like lectins/glucanases"/>
    <property type="match status" value="1"/>
</dbReference>
<name>A0AAD4EV70_9PEZI</name>
<proteinExistence type="inferred from homology"/>
<dbReference type="Proteomes" id="UP001197093">
    <property type="component" value="Unassembled WGS sequence"/>
</dbReference>
<dbReference type="GO" id="GO:0005576">
    <property type="term" value="C:extracellular region"/>
    <property type="evidence" value="ECO:0007669"/>
    <property type="project" value="UniProtKB-SubCell"/>
</dbReference>
<keyword evidence="5" id="KW-0964">Secreted</keyword>
<evidence type="ECO:0000256" key="4">
    <source>
        <dbReference type="ARBA" id="ARBA00013091"/>
    </source>
</evidence>
<dbReference type="Pfam" id="PF01670">
    <property type="entry name" value="Glyco_hydro_12"/>
    <property type="match status" value="1"/>
</dbReference>
<keyword evidence="7" id="KW-0732">Signal</keyword>
<evidence type="ECO:0000256" key="9">
    <source>
        <dbReference type="ARBA" id="ARBA00023277"/>
    </source>
</evidence>
<dbReference type="InterPro" id="IPR029058">
    <property type="entry name" value="AB_hydrolase_fold"/>
</dbReference>
<dbReference type="GO" id="GO:0045493">
    <property type="term" value="P:xylan catabolic process"/>
    <property type="evidence" value="ECO:0007669"/>
    <property type="project" value="UniProtKB-KW"/>
</dbReference>
<keyword evidence="13" id="KW-0326">Glycosidase</keyword>
<keyword evidence="16" id="KW-1185">Reference proteome</keyword>
<sequence length="514" mass="55574">MKLLVLLMCSLAAAAPMRRSSLDRRQVATLCDQFGYWSGDGYEINNNNWGKASATSGSQCTYVDGSSSSGVSWHTTWTWAGGNGVKSYANSGRQIPTGHTIASINSMPTSVSWQYNTSSIRANVAYDFFTAEDPNHAKSSGDYELMIWLGNFGNVSPIGSSTGSVTVAGHNWDLHVGMNGAMRVYSFLATSNMNSFSGDAKEFFKYLEKHEDYPSETQNLIATQLKHQMTQLPPLTHLLTTLLLLLLPLASAATPSPGCALATPRLTAGTKSITVNSRSRRYIVRLPANYSPSRPYRLIFGLHWRDGDFGAVDGGSAPYYGLQALANNSAIFVAPDGLNKGWANNGGEDVAFVDAVLKEVREGACVDDERVFAMGFSYGGAMSYALACARPNVFRGIAVLSGALLSGCQGGSQPVAYYGQHGVRDGVLQISMGKQLRDNFVRANGCTQGQNAPEPARNSRRHIKTEYTGCKTGYPVVFTAFDEDHVALPRDEGGGDAGPNSWTPREVWNFFSQF</sequence>
<evidence type="ECO:0000256" key="10">
    <source>
        <dbReference type="ARBA" id="ARBA00023326"/>
    </source>
</evidence>
<keyword evidence="6" id="KW-0858">Xylan degradation</keyword>
<evidence type="ECO:0000256" key="5">
    <source>
        <dbReference type="ARBA" id="ARBA00022525"/>
    </source>
</evidence>
<evidence type="ECO:0000256" key="13">
    <source>
        <dbReference type="RuleBase" id="RU361163"/>
    </source>
</evidence>
<dbReference type="GO" id="GO:0006508">
    <property type="term" value="P:proteolysis"/>
    <property type="evidence" value="ECO:0007669"/>
    <property type="project" value="InterPro"/>
</dbReference>
<dbReference type="PANTHER" id="PTHR38050:SF1">
    <property type="entry name" value="FERULOYL ESTERASE C"/>
    <property type="match status" value="1"/>
</dbReference>
<evidence type="ECO:0000256" key="3">
    <source>
        <dbReference type="ARBA" id="ARBA00010278"/>
    </source>
</evidence>
<dbReference type="InterPro" id="IPR001375">
    <property type="entry name" value="Peptidase_S9_cat"/>
</dbReference>
<gene>
    <name evidence="15" type="ORF">NEMBOFW57_007674</name>
</gene>
<keyword evidence="9 13" id="KW-0119">Carbohydrate metabolism</keyword>
<evidence type="ECO:0000256" key="7">
    <source>
        <dbReference type="ARBA" id="ARBA00022729"/>
    </source>
</evidence>
<dbReference type="EMBL" id="JAHCVI010000003">
    <property type="protein sequence ID" value="KAG7288149.1"/>
    <property type="molecule type" value="Genomic_DNA"/>
</dbReference>
<dbReference type="PANTHER" id="PTHR38050">
    <property type="match status" value="1"/>
</dbReference>
<evidence type="ECO:0000313" key="16">
    <source>
        <dbReference type="Proteomes" id="UP001197093"/>
    </source>
</evidence>
<evidence type="ECO:0000256" key="8">
    <source>
        <dbReference type="ARBA" id="ARBA00022801"/>
    </source>
</evidence>
<dbReference type="InterPro" id="IPR013319">
    <property type="entry name" value="GH11/12"/>
</dbReference>
<reference evidence="15" key="1">
    <citation type="submission" date="2023-02" db="EMBL/GenBank/DDBJ databases">
        <authorList>
            <person name="Palmer J.M."/>
        </authorList>
    </citation>
    <scope>NUCLEOTIDE SEQUENCE</scope>
    <source>
        <strain evidence="15">FW57</strain>
    </source>
</reference>
<comment type="similarity">
    <text evidence="2 13">Belongs to the glycosyl hydrolase 12 (cellulase H) family.</text>
</comment>
<comment type="subcellular location">
    <subcellularLocation>
        <location evidence="1">Secreted</location>
    </subcellularLocation>
</comment>
<keyword evidence="10 13" id="KW-0624">Polysaccharide degradation</keyword>
<dbReference type="EC" id="3.1.1.73" evidence="4"/>
<evidence type="ECO:0000256" key="12">
    <source>
        <dbReference type="ARBA" id="ARBA00034075"/>
    </source>
</evidence>
<dbReference type="InterPro" id="IPR043595">
    <property type="entry name" value="FaeB/C/D"/>
</dbReference>
<dbReference type="Gene3D" id="3.40.50.1820">
    <property type="entry name" value="alpha/beta hydrolase"/>
    <property type="match status" value="1"/>
</dbReference>
<dbReference type="InterPro" id="IPR002594">
    <property type="entry name" value="GH12"/>
</dbReference>
<organism evidence="15 16">
    <name type="scientific">Staphylotrichum longicolle</name>
    <dbReference type="NCBI Taxonomy" id="669026"/>
    <lineage>
        <taxon>Eukaryota</taxon>
        <taxon>Fungi</taxon>
        <taxon>Dikarya</taxon>
        <taxon>Ascomycota</taxon>
        <taxon>Pezizomycotina</taxon>
        <taxon>Sordariomycetes</taxon>
        <taxon>Sordariomycetidae</taxon>
        <taxon>Sordariales</taxon>
        <taxon>Chaetomiaceae</taxon>
        <taxon>Staphylotrichum</taxon>
    </lineage>
</organism>
<dbReference type="Gene3D" id="2.60.120.180">
    <property type="match status" value="1"/>
</dbReference>